<evidence type="ECO:0000313" key="11">
    <source>
        <dbReference type="EMBL" id="MYN19925.1"/>
    </source>
</evidence>
<dbReference type="GO" id="GO:0016485">
    <property type="term" value="P:protein processing"/>
    <property type="evidence" value="ECO:0007669"/>
    <property type="project" value="TreeGrafter"/>
</dbReference>
<dbReference type="GO" id="GO:0004222">
    <property type="term" value="F:metalloendopeptidase activity"/>
    <property type="evidence" value="ECO:0007669"/>
    <property type="project" value="InterPro"/>
</dbReference>
<protein>
    <submittedName>
        <fullName evidence="11">M13 family peptidase</fullName>
    </submittedName>
</protein>
<dbReference type="SUPFAM" id="SSF55486">
    <property type="entry name" value="Metalloproteases ('zincins'), catalytic domain"/>
    <property type="match status" value="1"/>
</dbReference>
<name>A0A845HQZ8_9BURK</name>
<dbReference type="PANTHER" id="PTHR11733">
    <property type="entry name" value="ZINC METALLOPROTEASE FAMILY M13 NEPRILYSIN-RELATED"/>
    <property type="match status" value="1"/>
</dbReference>
<evidence type="ECO:0000313" key="12">
    <source>
        <dbReference type="Proteomes" id="UP000484875"/>
    </source>
</evidence>
<dbReference type="CDD" id="cd08662">
    <property type="entry name" value="M13"/>
    <property type="match status" value="1"/>
</dbReference>
<evidence type="ECO:0000259" key="10">
    <source>
        <dbReference type="Pfam" id="PF05649"/>
    </source>
</evidence>
<evidence type="ECO:0000256" key="5">
    <source>
        <dbReference type="ARBA" id="ARBA00022801"/>
    </source>
</evidence>
<sequence>MKRHLVSALTLSLIAGLAGAADNTTSVAPASAQVANAKPVSGIAVEYIDPAVRAQDDLFTHMNGKWLATTEIPADKASWGSFAKLRDDIQPQLRAIIEGAAANQAGGPEAQRIGDFYASFMDEAKLEQLGLTPLNAELAKIDAVNNKKQLPALIAHLNKIGVTAPYGYGIHQDNKDSTKYVVDLGQDGLGLPDRDYYLKADDKKMADALAKYELHVAKMLTMAGDAHGAITAHAIVEFEKELAKIQWTKVELRDPVKAYNKVDIAKLGKVAPGYDWNAYLADAGVKGKVNYVIVGQPSYLKGMTALLAKTQLDTLKAYFRWHLLQSSAPYLSKAYVDENFAFYGTVLSGVTEQRPRWKRGVSVTEGALGEAVGKLYVEQNFPAERKARMQTLVNNLLAAYKTSIDQLDWMSPVTKKQAQEKLAKFTTKIAYPNHWRDYSKLVVSKDDLIGNVLRSREFEYNKELAKLGKPIDREEWGMTPQTVNAYYNPEMNEIVFPASILQAPFFNADADDAVNYGAIGGVIGHEISHGFDDQGAQYDGDGNLRDWWTAADHKNFAAKTKMLVEQYNQFSPLPGYHVNGELTLGENIADNSGIAIAYKAYKLSLGGKEAPVIDGLTGDQRFYMGFAQVWRLKMREAQQIVQLKTDPHSPGQFRANGPMRNQPGFYDAFNVKPGDKMYLEPKDRVIMW</sequence>
<feature type="domain" description="Peptidase M13 C-terminal" evidence="9">
    <location>
        <begin position="484"/>
        <end position="685"/>
    </location>
</feature>
<evidence type="ECO:0000256" key="8">
    <source>
        <dbReference type="SAM" id="SignalP"/>
    </source>
</evidence>
<keyword evidence="3" id="KW-0645">Protease</keyword>
<keyword evidence="12" id="KW-1185">Reference proteome</keyword>
<keyword evidence="7" id="KW-0482">Metalloprotease</keyword>
<dbReference type="Proteomes" id="UP000484875">
    <property type="component" value="Unassembled WGS sequence"/>
</dbReference>
<evidence type="ECO:0000256" key="3">
    <source>
        <dbReference type="ARBA" id="ARBA00022670"/>
    </source>
</evidence>
<evidence type="ECO:0000256" key="1">
    <source>
        <dbReference type="ARBA" id="ARBA00001947"/>
    </source>
</evidence>
<keyword evidence="5" id="KW-0378">Hydrolase</keyword>
<dbReference type="PANTHER" id="PTHR11733:SF167">
    <property type="entry name" value="FI17812P1-RELATED"/>
    <property type="match status" value="1"/>
</dbReference>
<dbReference type="GO" id="GO:0046872">
    <property type="term" value="F:metal ion binding"/>
    <property type="evidence" value="ECO:0007669"/>
    <property type="project" value="UniProtKB-KW"/>
</dbReference>
<comment type="cofactor">
    <cofactor evidence="1">
        <name>Zn(2+)</name>
        <dbReference type="ChEBI" id="CHEBI:29105"/>
    </cofactor>
</comment>
<evidence type="ECO:0000256" key="7">
    <source>
        <dbReference type="ARBA" id="ARBA00023049"/>
    </source>
</evidence>
<dbReference type="Pfam" id="PF01431">
    <property type="entry name" value="Peptidase_M13"/>
    <property type="match status" value="1"/>
</dbReference>
<dbReference type="InterPro" id="IPR024079">
    <property type="entry name" value="MetalloPept_cat_dom_sf"/>
</dbReference>
<dbReference type="GO" id="GO:0005886">
    <property type="term" value="C:plasma membrane"/>
    <property type="evidence" value="ECO:0007669"/>
    <property type="project" value="TreeGrafter"/>
</dbReference>
<evidence type="ECO:0000256" key="2">
    <source>
        <dbReference type="ARBA" id="ARBA00007357"/>
    </source>
</evidence>
<dbReference type="InterPro" id="IPR042089">
    <property type="entry name" value="Peptidase_M13_dom_2"/>
</dbReference>
<dbReference type="AlphaFoldDB" id="A0A845HQZ8"/>
<keyword evidence="8" id="KW-0732">Signal</keyword>
<feature type="chain" id="PRO_5032659840" evidence="8">
    <location>
        <begin position="21"/>
        <end position="688"/>
    </location>
</feature>
<dbReference type="Gene3D" id="1.10.1380.10">
    <property type="entry name" value="Neutral endopeptidase , domain2"/>
    <property type="match status" value="1"/>
</dbReference>
<keyword evidence="4" id="KW-0479">Metal-binding</keyword>
<organism evidence="11 12">
    <name type="scientific">Duganella vulcania</name>
    <dbReference type="NCBI Taxonomy" id="2692166"/>
    <lineage>
        <taxon>Bacteria</taxon>
        <taxon>Pseudomonadati</taxon>
        <taxon>Pseudomonadota</taxon>
        <taxon>Betaproteobacteria</taxon>
        <taxon>Burkholderiales</taxon>
        <taxon>Oxalobacteraceae</taxon>
        <taxon>Telluria group</taxon>
        <taxon>Duganella</taxon>
    </lineage>
</organism>
<dbReference type="Pfam" id="PF05649">
    <property type="entry name" value="Peptidase_M13_N"/>
    <property type="match status" value="1"/>
</dbReference>
<dbReference type="PROSITE" id="PS51885">
    <property type="entry name" value="NEPRILYSIN"/>
    <property type="match status" value="1"/>
</dbReference>
<accession>A0A845HQZ8</accession>
<evidence type="ECO:0000256" key="6">
    <source>
        <dbReference type="ARBA" id="ARBA00022833"/>
    </source>
</evidence>
<dbReference type="InterPro" id="IPR000718">
    <property type="entry name" value="Peptidase_M13"/>
</dbReference>
<evidence type="ECO:0000259" key="9">
    <source>
        <dbReference type="Pfam" id="PF01431"/>
    </source>
</evidence>
<keyword evidence="6" id="KW-0862">Zinc</keyword>
<evidence type="ECO:0000256" key="4">
    <source>
        <dbReference type="ARBA" id="ARBA00022723"/>
    </source>
</evidence>
<dbReference type="InterPro" id="IPR008753">
    <property type="entry name" value="Peptidase_M13_N"/>
</dbReference>
<dbReference type="InterPro" id="IPR018497">
    <property type="entry name" value="Peptidase_M13_C"/>
</dbReference>
<dbReference type="Gene3D" id="3.40.390.10">
    <property type="entry name" value="Collagenase (Catalytic Domain)"/>
    <property type="match status" value="1"/>
</dbReference>
<comment type="similarity">
    <text evidence="2">Belongs to the peptidase M13 family.</text>
</comment>
<dbReference type="RefSeq" id="WP_161092306.1">
    <property type="nucleotide sequence ID" value="NZ_WWCV01000058.1"/>
</dbReference>
<comment type="caution">
    <text evidence="11">The sequence shown here is derived from an EMBL/GenBank/DDBJ whole genome shotgun (WGS) entry which is preliminary data.</text>
</comment>
<proteinExistence type="inferred from homology"/>
<dbReference type="EMBL" id="WWCV01000058">
    <property type="protein sequence ID" value="MYN19925.1"/>
    <property type="molecule type" value="Genomic_DNA"/>
</dbReference>
<feature type="domain" description="Peptidase M13 N-terminal" evidence="10">
    <location>
        <begin position="55"/>
        <end position="432"/>
    </location>
</feature>
<feature type="signal peptide" evidence="8">
    <location>
        <begin position="1"/>
        <end position="20"/>
    </location>
</feature>
<reference evidence="11 12" key="1">
    <citation type="submission" date="2019-12" db="EMBL/GenBank/DDBJ databases">
        <title>Novel species isolated from a subtropical stream in China.</title>
        <authorList>
            <person name="Lu H."/>
        </authorList>
    </citation>
    <scope>NUCLEOTIDE SEQUENCE [LARGE SCALE GENOMIC DNA]</scope>
    <source>
        <strain evidence="11 12">FT107W</strain>
    </source>
</reference>
<dbReference type="PRINTS" id="PR00786">
    <property type="entry name" value="NEPRILYSIN"/>
</dbReference>
<gene>
    <name evidence="11" type="ORF">GTP81_24580</name>
</gene>